<evidence type="ECO:0000313" key="1">
    <source>
        <dbReference type="EMBL" id="BDI33519.1"/>
    </source>
</evidence>
<organism evidence="1 2">
    <name type="scientific">Capsulimonas corticalis</name>
    <dbReference type="NCBI Taxonomy" id="2219043"/>
    <lineage>
        <taxon>Bacteria</taxon>
        <taxon>Bacillati</taxon>
        <taxon>Armatimonadota</taxon>
        <taxon>Armatimonadia</taxon>
        <taxon>Capsulimonadales</taxon>
        <taxon>Capsulimonadaceae</taxon>
        <taxon>Capsulimonas</taxon>
    </lineage>
</organism>
<name>A0A9N7QCK8_9BACT</name>
<dbReference type="AlphaFoldDB" id="A0A9N7QCK8"/>
<keyword evidence="2" id="KW-1185">Reference proteome</keyword>
<gene>
    <name evidence="1" type="ORF">CCAX7_55700</name>
</gene>
<dbReference type="EMBL" id="AP025739">
    <property type="protein sequence ID" value="BDI33519.1"/>
    <property type="molecule type" value="Genomic_DNA"/>
</dbReference>
<sequence>MAAATTGAAAAGGRSGCFPNGEIAQMRIGDCFTEILAVRRWNEIVVVIHYGVVTEEAAEVDVVFRVTFDSGAG</sequence>
<dbReference type="KEGG" id="ccot:CCAX7_55700"/>
<protein>
    <submittedName>
        <fullName evidence="1">Uncharacterized protein</fullName>
    </submittedName>
</protein>
<reference evidence="1 2" key="1">
    <citation type="journal article" date="2019" name="Int. J. Syst. Evol. Microbiol.">
        <title>Capsulimonas corticalis gen. nov., sp. nov., an aerobic capsulated bacterium, of a novel bacterial order, Capsulimonadales ord. nov., of the class Armatimonadia of the phylum Armatimonadetes.</title>
        <authorList>
            <person name="Li J."/>
            <person name="Kudo C."/>
            <person name="Tonouchi A."/>
        </authorList>
    </citation>
    <scope>NUCLEOTIDE SEQUENCE [LARGE SCALE GENOMIC DNA]</scope>
    <source>
        <strain evidence="1 2">AX-7</strain>
    </source>
</reference>
<dbReference type="Proteomes" id="UP000287394">
    <property type="component" value="Chromosome"/>
</dbReference>
<proteinExistence type="predicted"/>
<evidence type="ECO:0000313" key="2">
    <source>
        <dbReference type="Proteomes" id="UP000287394"/>
    </source>
</evidence>
<accession>A0A9N7QCK8</accession>